<evidence type="ECO:0000259" key="11">
    <source>
        <dbReference type="PROSITE" id="PS50181"/>
    </source>
</evidence>
<name>A0ABR3P5I0_9PEZI</name>
<dbReference type="PROSITE" id="PS00889">
    <property type="entry name" value="CNMP_BINDING_2"/>
    <property type="match status" value="1"/>
</dbReference>
<dbReference type="InterPro" id="IPR057207">
    <property type="entry name" value="FBXL15_LRR"/>
</dbReference>
<keyword evidence="6" id="KW-0472">Membrane</keyword>
<feature type="compositionally biased region" description="Pro residues" evidence="9">
    <location>
        <begin position="490"/>
        <end position="501"/>
    </location>
</feature>
<feature type="region of interest" description="Disordered" evidence="9">
    <location>
        <begin position="712"/>
        <end position="745"/>
    </location>
</feature>
<evidence type="ECO:0000313" key="12">
    <source>
        <dbReference type="EMBL" id="KAL1297968.1"/>
    </source>
</evidence>
<evidence type="ECO:0000256" key="2">
    <source>
        <dbReference type="ARBA" id="ARBA00022448"/>
    </source>
</evidence>
<accession>A0ABR3P5I0</accession>
<evidence type="ECO:0000313" key="13">
    <source>
        <dbReference type="Proteomes" id="UP001562354"/>
    </source>
</evidence>
<feature type="compositionally biased region" description="Low complexity" evidence="9">
    <location>
        <begin position="450"/>
        <end position="466"/>
    </location>
</feature>
<dbReference type="CDD" id="cd00038">
    <property type="entry name" value="CAP_ED"/>
    <property type="match status" value="2"/>
</dbReference>
<feature type="compositionally biased region" description="Pro residues" evidence="9">
    <location>
        <begin position="712"/>
        <end position="723"/>
    </location>
</feature>
<evidence type="ECO:0000256" key="3">
    <source>
        <dbReference type="ARBA" id="ARBA00022692"/>
    </source>
</evidence>
<dbReference type="RefSeq" id="XP_069197650.1">
    <property type="nucleotide sequence ID" value="XM_069346438.1"/>
</dbReference>
<evidence type="ECO:0000256" key="6">
    <source>
        <dbReference type="ARBA" id="ARBA00023136"/>
    </source>
</evidence>
<dbReference type="SUPFAM" id="SSF52047">
    <property type="entry name" value="RNI-like"/>
    <property type="match status" value="1"/>
</dbReference>
<evidence type="ECO:0008006" key="14">
    <source>
        <dbReference type="Google" id="ProtNLM"/>
    </source>
</evidence>
<dbReference type="PROSITE" id="PS50042">
    <property type="entry name" value="CNMP_BINDING_3"/>
    <property type="match status" value="2"/>
</dbReference>
<dbReference type="Pfam" id="PF12937">
    <property type="entry name" value="F-box-like"/>
    <property type="match status" value="1"/>
</dbReference>
<feature type="compositionally biased region" description="Pro residues" evidence="9">
    <location>
        <begin position="736"/>
        <end position="745"/>
    </location>
</feature>
<sequence length="959" mass="105485">MRRYAAHTQTAAARAASLSSTDPLTLMRAYDSDYNPSRPLRGSPLNASTIQGLPLELIDRLRSFPLFASAPDTFLGAIGKYLRPSLHQSHEYILTEGDDAKSMYWLVRGAVRVTSRDGESTYAELKPGSFFGEIGILMDIPRTATIITSAKSLVVKLNKEDLKKVLPSFPTVERAIRDEAAERLSILDRMKKGAGNATRPTVLAAGVRKRSRDFISDDVEMGEAGGEVVEGQVNSNKRRKSPSPSLAELAASSVLGNASLTVRQILKELPLFSGLPDEILHFLGVNAQPCSFAPFTDILKQDTHGRDVYFIVKGEVEVVTELQNGVQQTQKTDSLPNTNARVRARLKTGQYFGEVTSLSLAPKRTATVRSINAVECLRITGEVVDELWRNWSTELRRQVEQEAKRRLRAAQQEHVLVDPSSAMDISPTIPHQDSWQQSVPTVTFTQDTHPAAAATPTPTSPLSADPLDPDPYFNEELDSLRSRSRRGSLAPPPPEGPPPSAFDPIYRQPSPPGAARMPSPLRPHSPTPSSLPSSPRHRPVSRRPSVLSRNASRTGRGRLPDAVLVAVFQNLELLDLMRLRLVSGHWNRLLQTSPDILHDLDLGRLNRHVTDSSIKDYICPFVGARPRHVNMNNCFHVTDDGFNALVETFGEDIRSWKMRSVWDVTGQAILDLVNKARYLEDIDLSNCRKVGDNLLARIVGWVVPHPPPGQAAPLLPPVNPAPKRPNKRGVIVQNHAPPPADQPPPGTVIGAAHLKRLTLSYCKHVQDRSMAHIAVHASSRLESIDLTRCTSISDQGFQQWSLHNFPKLRKLILADCTYLTDQAIVGVANAARELRELDLSFCCALSDTATEVLSLGLTHLTHLDLAFCGSAVSDSSLRSIGLHLLDLRYLSVRGCVRVTGAGVENVLAGCKDLEVLDVSQCKNLLPWIQSGGIQRARSRGSKCRFDVVADGKWRAGYYI</sequence>
<organism evidence="12 13">
    <name type="scientific">Neodothiora populina</name>
    <dbReference type="NCBI Taxonomy" id="2781224"/>
    <lineage>
        <taxon>Eukaryota</taxon>
        <taxon>Fungi</taxon>
        <taxon>Dikarya</taxon>
        <taxon>Ascomycota</taxon>
        <taxon>Pezizomycotina</taxon>
        <taxon>Dothideomycetes</taxon>
        <taxon>Dothideomycetidae</taxon>
        <taxon>Dothideales</taxon>
        <taxon>Dothioraceae</taxon>
        <taxon>Neodothiora</taxon>
    </lineage>
</organism>
<dbReference type="InterPro" id="IPR018490">
    <property type="entry name" value="cNMP-bd_dom_sf"/>
</dbReference>
<dbReference type="InterPro" id="IPR001810">
    <property type="entry name" value="F-box_dom"/>
</dbReference>
<keyword evidence="7" id="KW-1071">Ligand-gated ion channel</keyword>
<dbReference type="Gene3D" id="2.60.120.10">
    <property type="entry name" value="Jelly Rolls"/>
    <property type="match status" value="2"/>
</dbReference>
<dbReference type="InterPro" id="IPR018488">
    <property type="entry name" value="cNMP-bd_CS"/>
</dbReference>
<dbReference type="InterPro" id="IPR050866">
    <property type="entry name" value="CNG_cation_channel"/>
</dbReference>
<reference evidence="12 13" key="1">
    <citation type="submission" date="2024-07" db="EMBL/GenBank/DDBJ databases">
        <title>Draft sequence of the Neodothiora populina.</title>
        <authorList>
            <person name="Drown D.D."/>
            <person name="Schuette U.S."/>
            <person name="Buechlein A.B."/>
            <person name="Rusch D.R."/>
            <person name="Winton L.W."/>
            <person name="Adams G.A."/>
        </authorList>
    </citation>
    <scope>NUCLEOTIDE SEQUENCE [LARGE SCALE GENOMIC DNA]</scope>
    <source>
        <strain evidence="12 13">CPC 39397</strain>
    </source>
</reference>
<dbReference type="Pfam" id="PF00027">
    <property type="entry name" value="cNMP_binding"/>
    <property type="match status" value="2"/>
</dbReference>
<evidence type="ECO:0000256" key="4">
    <source>
        <dbReference type="ARBA" id="ARBA00022989"/>
    </source>
</evidence>
<keyword evidence="8" id="KW-0407">Ion channel</keyword>
<dbReference type="InterPro" id="IPR000595">
    <property type="entry name" value="cNMP-bd_dom"/>
</dbReference>
<dbReference type="SMART" id="SM00256">
    <property type="entry name" value="FBOX"/>
    <property type="match status" value="1"/>
</dbReference>
<evidence type="ECO:0000259" key="10">
    <source>
        <dbReference type="PROSITE" id="PS50042"/>
    </source>
</evidence>
<dbReference type="SMART" id="SM00367">
    <property type="entry name" value="LRR_CC"/>
    <property type="match status" value="8"/>
</dbReference>
<comment type="caution">
    <text evidence="12">The sequence shown here is derived from an EMBL/GenBank/DDBJ whole genome shotgun (WGS) entry which is preliminary data.</text>
</comment>
<feature type="domain" description="F-box" evidence="11">
    <location>
        <begin position="553"/>
        <end position="600"/>
    </location>
</feature>
<keyword evidence="2" id="KW-0813">Transport</keyword>
<dbReference type="EMBL" id="JBFMKM010000014">
    <property type="protein sequence ID" value="KAL1297968.1"/>
    <property type="molecule type" value="Genomic_DNA"/>
</dbReference>
<comment type="subcellular location">
    <subcellularLocation>
        <location evidence="1">Membrane</location>
        <topology evidence="1">Multi-pass membrane protein</topology>
    </subcellularLocation>
</comment>
<gene>
    <name evidence="12" type="ORF">AAFC00_006476</name>
</gene>
<keyword evidence="5" id="KW-0406">Ion transport</keyword>
<dbReference type="PROSITE" id="PS50181">
    <property type="entry name" value="FBOX"/>
    <property type="match status" value="1"/>
</dbReference>
<dbReference type="SUPFAM" id="SSF51206">
    <property type="entry name" value="cAMP-binding domain-like"/>
    <property type="match status" value="2"/>
</dbReference>
<dbReference type="SUPFAM" id="SSF81383">
    <property type="entry name" value="F-box domain"/>
    <property type="match status" value="1"/>
</dbReference>
<evidence type="ECO:0000256" key="1">
    <source>
        <dbReference type="ARBA" id="ARBA00004141"/>
    </source>
</evidence>
<feature type="domain" description="Cyclic nucleotide-binding" evidence="10">
    <location>
        <begin position="271"/>
        <end position="405"/>
    </location>
</feature>
<dbReference type="Proteomes" id="UP001562354">
    <property type="component" value="Unassembled WGS sequence"/>
</dbReference>
<protein>
    <recommendedName>
        <fullName evidence="14">RNI-like protein</fullName>
    </recommendedName>
</protein>
<dbReference type="InterPro" id="IPR014710">
    <property type="entry name" value="RmlC-like_jellyroll"/>
</dbReference>
<dbReference type="SMART" id="SM00100">
    <property type="entry name" value="cNMP"/>
    <property type="match status" value="2"/>
</dbReference>
<dbReference type="InterPro" id="IPR006553">
    <property type="entry name" value="Leu-rich_rpt_Cys-con_subtyp"/>
</dbReference>
<dbReference type="Gene3D" id="3.80.10.10">
    <property type="entry name" value="Ribonuclease Inhibitor"/>
    <property type="match status" value="3"/>
</dbReference>
<dbReference type="InterPro" id="IPR032675">
    <property type="entry name" value="LRR_dom_sf"/>
</dbReference>
<dbReference type="PANTHER" id="PTHR45638">
    <property type="entry name" value="CYCLIC NUCLEOTIDE-GATED CATION CHANNEL SUBUNIT A"/>
    <property type="match status" value="1"/>
</dbReference>
<keyword evidence="13" id="KW-1185">Reference proteome</keyword>
<evidence type="ECO:0000256" key="7">
    <source>
        <dbReference type="ARBA" id="ARBA00023286"/>
    </source>
</evidence>
<feature type="region of interest" description="Disordered" evidence="9">
    <location>
        <begin position="450"/>
        <end position="554"/>
    </location>
</feature>
<proteinExistence type="predicted"/>
<dbReference type="GeneID" id="95980175"/>
<evidence type="ECO:0000256" key="8">
    <source>
        <dbReference type="ARBA" id="ARBA00023303"/>
    </source>
</evidence>
<feature type="region of interest" description="Disordered" evidence="9">
    <location>
        <begin position="418"/>
        <end position="437"/>
    </location>
</feature>
<keyword evidence="3" id="KW-0812">Transmembrane</keyword>
<evidence type="ECO:0000256" key="5">
    <source>
        <dbReference type="ARBA" id="ARBA00023065"/>
    </source>
</evidence>
<feature type="domain" description="Cyclic nucleotide-binding" evidence="10">
    <location>
        <begin position="66"/>
        <end position="183"/>
    </location>
</feature>
<evidence type="ECO:0000256" key="9">
    <source>
        <dbReference type="SAM" id="MobiDB-lite"/>
    </source>
</evidence>
<keyword evidence="4" id="KW-1133">Transmembrane helix</keyword>
<dbReference type="InterPro" id="IPR036047">
    <property type="entry name" value="F-box-like_dom_sf"/>
</dbReference>
<dbReference type="PANTHER" id="PTHR45638:SF24">
    <property type="entry name" value="CYCLIC NUCLEOTIDE-BINDING DOMAIN PROTEIN (AFU_ORTHOLOGUE AFUA_2G03170)"/>
    <property type="match status" value="1"/>
</dbReference>
<dbReference type="Pfam" id="PF25372">
    <property type="entry name" value="DUF7885"/>
    <property type="match status" value="1"/>
</dbReference>
<dbReference type="Pfam" id="PF16643">
    <property type="entry name" value="cNMPbd_u2"/>
    <property type="match status" value="1"/>
</dbReference>
<dbReference type="CDD" id="cd09917">
    <property type="entry name" value="F-box_SF"/>
    <property type="match status" value="1"/>
</dbReference>